<keyword evidence="2" id="KW-1185">Reference proteome</keyword>
<accession>A0ABN7NBV6</accession>
<protein>
    <recommendedName>
        <fullName evidence="3">Polysaccharide deacetylase</fullName>
    </recommendedName>
</protein>
<evidence type="ECO:0000313" key="1">
    <source>
        <dbReference type="EMBL" id="CAE6853530.1"/>
    </source>
</evidence>
<name>A0ABN7NBV6_9BURK</name>
<comment type="caution">
    <text evidence="1">The sequence shown here is derived from an EMBL/GenBank/DDBJ whole genome shotgun (WGS) entry which is preliminary data.</text>
</comment>
<sequence>MVSNCAAALQALDDELYVWSRMRRRPCFWWRDDDAYHDSLALQSLRKLLETQFLFLAVIPGLLSVDLVRMIEPGAPVRVLQHGWAHTNHAASGENPSEFPPHRPLGAIERELRAGQAILSGAFPGIFHRVFVPPWHRCANWILRDAVRLGFEGISLQSPLFPLLKRGYPGETNIDIDLCDWTCNGAFIGTERLAVLLVRALKLRRDWQQQDTPVGILSHHALLTAADFGSLSVFLQLLRCHNADWTETQTLFP</sequence>
<evidence type="ECO:0000313" key="2">
    <source>
        <dbReference type="Proteomes" id="UP000674425"/>
    </source>
</evidence>
<reference evidence="1 2" key="1">
    <citation type="submission" date="2021-02" db="EMBL/GenBank/DDBJ databases">
        <authorList>
            <person name="Vanwijnsberghe S."/>
        </authorList>
    </citation>
    <scope>NUCLEOTIDE SEQUENCE [LARGE SCALE GENOMIC DNA]</scope>
    <source>
        <strain evidence="1 2">R-69658</strain>
    </source>
</reference>
<dbReference type="EMBL" id="CAJNAU010000128">
    <property type="protein sequence ID" value="CAE6853530.1"/>
    <property type="molecule type" value="Genomic_DNA"/>
</dbReference>
<gene>
    <name evidence="1" type="ORF">R69658_07280</name>
</gene>
<dbReference type="Proteomes" id="UP000674425">
    <property type="component" value="Unassembled WGS sequence"/>
</dbReference>
<organism evidence="1 2">
    <name type="scientific">Paraburkholderia aspalathi</name>
    <dbReference type="NCBI Taxonomy" id="1324617"/>
    <lineage>
        <taxon>Bacteria</taxon>
        <taxon>Pseudomonadati</taxon>
        <taxon>Pseudomonadota</taxon>
        <taxon>Betaproteobacteria</taxon>
        <taxon>Burkholderiales</taxon>
        <taxon>Burkholderiaceae</taxon>
        <taxon>Paraburkholderia</taxon>
    </lineage>
</organism>
<dbReference type="SUPFAM" id="SSF88713">
    <property type="entry name" value="Glycoside hydrolase/deacetylase"/>
    <property type="match status" value="1"/>
</dbReference>
<proteinExistence type="predicted"/>
<dbReference type="InterPro" id="IPR011330">
    <property type="entry name" value="Glyco_hydro/deAcase_b/a-brl"/>
</dbReference>
<evidence type="ECO:0008006" key="3">
    <source>
        <dbReference type="Google" id="ProtNLM"/>
    </source>
</evidence>